<organism evidence="7 8">
    <name type="scientific">Nonomuraea longicatena</name>
    <dbReference type="NCBI Taxonomy" id="83682"/>
    <lineage>
        <taxon>Bacteria</taxon>
        <taxon>Bacillati</taxon>
        <taxon>Actinomycetota</taxon>
        <taxon>Actinomycetes</taxon>
        <taxon>Streptosporangiales</taxon>
        <taxon>Streptosporangiaceae</taxon>
        <taxon>Nonomuraea</taxon>
    </lineage>
</organism>
<dbReference type="PANTHER" id="PTHR43179">
    <property type="entry name" value="RHAMNOSYLTRANSFERASE WBBL"/>
    <property type="match status" value="1"/>
</dbReference>
<reference evidence="7 8" key="1">
    <citation type="journal article" date="2019" name="Int. J. Syst. Evol. Microbiol.">
        <title>The Global Catalogue of Microorganisms (GCM) 10K type strain sequencing project: providing services to taxonomists for standard genome sequencing and annotation.</title>
        <authorList>
            <consortium name="The Broad Institute Genomics Platform"/>
            <consortium name="The Broad Institute Genome Sequencing Center for Infectious Disease"/>
            <person name="Wu L."/>
            <person name="Ma J."/>
        </authorList>
    </citation>
    <scope>NUCLEOTIDE SEQUENCE [LARGE SCALE GENOMIC DNA]</scope>
    <source>
        <strain evidence="7 8">JCM 11136</strain>
    </source>
</reference>
<dbReference type="Gene3D" id="3.90.550.10">
    <property type="entry name" value="Spore Coat Polysaccharide Biosynthesis Protein SpsA, Chain A"/>
    <property type="match status" value="1"/>
</dbReference>
<comment type="similarity">
    <text evidence="2">Belongs to the glycosyltransferase 2 family.</text>
</comment>
<comment type="caution">
    <text evidence="7">The sequence shown here is derived from an EMBL/GenBank/DDBJ whole genome shotgun (WGS) entry which is preliminary data.</text>
</comment>
<accession>A0ABN1NWK7</accession>
<evidence type="ECO:0000256" key="5">
    <source>
        <dbReference type="SAM" id="MobiDB-lite"/>
    </source>
</evidence>
<keyword evidence="8" id="KW-1185">Reference proteome</keyword>
<dbReference type="EMBL" id="BAAAHQ010000004">
    <property type="protein sequence ID" value="GAA0917746.1"/>
    <property type="molecule type" value="Genomic_DNA"/>
</dbReference>
<sequence>MGLTSRTEEPAMNAARAHRSPTPELQPVCDHDATPRVSVVVPARGNGRCVRALLYALVEQSYPLRLIDVVIVDNDPVWARGPAARAVHSQRWPFRVRISVESRAGASRARNRGVRAATGDYVAFLDPDVVPDPGWLAALVAAAVEEGASIVGGRTLTHYPEGQALPLTDGLRECHGPVNWPDRRRAYGWPYWITTASLLVRREVFAQVGGFRLDLGRRGRWLLGCEDLEFVDRAVRHGLKVVIEPAALTGHPAYRRETRLGWFLAQGVGHGVSVARMRLSVAVPAQAIRAGSRDVEVALGRLLAAYLFLDSASAVYGLRELARIAAYHLERARLLLIGRRLIRAASSPIPSASQEGTP</sequence>
<keyword evidence="3" id="KW-0328">Glycosyltransferase</keyword>
<dbReference type="InterPro" id="IPR029044">
    <property type="entry name" value="Nucleotide-diphossugar_trans"/>
</dbReference>
<dbReference type="Proteomes" id="UP001501578">
    <property type="component" value="Unassembled WGS sequence"/>
</dbReference>
<proteinExistence type="inferred from homology"/>
<evidence type="ECO:0000313" key="7">
    <source>
        <dbReference type="EMBL" id="GAA0917746.1"/>
    </source>
</evidence>
<evidence type="ECO:0000256" key="4">
    <source>
        <dbReference type="ARBA" id="ARBA00022679"/>
    </source>
</evidence>
<evidence type="ECO:0000256" key="3">
    <source>
        <dbReference type="ARBA" id="ARBA00022676"/>
    </source>
</evidence>
<evidence type="ECO:0000256" key="1">
    <source>
        <dbReference type="ARBA" id="ARBA00004776"/>
    </source>
</evidence>
<feature type="region of interest" description="Disordered" evidence="5">
    <location>
        <begin position="1"/>
        <end position="27"/>
    </location>
</feature>
<evidence type="ECO:0000256" key="2">
    <source>
        <dbReference type="ARBA" id="ARBA00006739"/>
    </source>
</evidence>
<feature type="domain" description="Glycosyltransferase 2-like" evidence="6">
    <location>
        <begin position="38"/>
        <end position="193"/>
    </location>
</feature>
<dbReference type="SUPFAM" id="SSF53448">
    <property type="entry name" value="Nucleotide-diphospho-sugar transferases"/>
    <property type="match status" value="1"/>
</dbReference>
<evidence type="ECO:0000313" key="8">
    <source>
        <dbReference type="Proteomes" id="UP001501578"/>
    </source>
</evidence>
<dbReference type="PANTHER" id="PTHR43179:SF12">
    <property type="entry name" value="GALACTOFURANOSYLTRANSFERASE GLFT2"/>
    <property type="match status" value="1"/>
</dbReference>
<comment type="pathway">
    <text evidence="1">Cell wall biogenesis; cell wall polysaccharide biosynthesis.</text>
</comment>
<name>A0ABN1NWK7_9ACTN</name>
<gene>
    <name evidence="7" type="ORF">GCM10009560_14090</name>
</gene>
<dbReference type="InterPro" id="IPR001173">
    <property type="entry name" value="Glyco_trans_2-like"/>
</dbReference>
<protein>
    <recommendedName>
        <fullName evidence="6">Glycosyltransferase 2-like domain-containing protein</fullName>
    </recommendedName>
</protein>
<keyword evidence="4" id="KW-0808">Transferase</keyword>
<dbReference type="Pfam" id="PF00535">
    <property type="entry name" value="Glycos_transf_2"/>
    <property type="match status" value="1"/>
</dbReference>
<evidence type="ECO:0000259" key="6">
    <source>
        <dbReference type="Pfam" id="PF00535"/>
    </source>
</evidence>